<dbReference type="Proteomes" id="UP000546917">
    <property type="component" value="Unassembled WGS sequence"/>
</dbReference>
<dbReference type="EMBL" id="JABGBP010000244">
    <property type="protein sequence ID" value="NOL60550.1"/>
    <property type="molecule type" value="Genomic_DNA"/>
</dbReference>
<accession>A0A7K4FNE7</accession>
<dbReference type="SUPFAM" id="SSF46785">
    <property type="entry name" value="Winged helix' DNA-binding domain"/>
    <property type="match status" value="1"/>
</dbReference>
<protein>
    <recommendedName>
        <fullName evidence="1">HTH hxlR-type domain-containing protein</fullName>
    </recommendedName>
</protein>
<evidence type="ECO:0000313" key="2">
    <source>
        <dbReference type="EMBL" id="NOL60550.1"/>
    </source>
</evidence>
<dbReference type="Pfam" id="PF01638">
    <property type="entry name" value="HxlR"/>
    <property type="match status" value="1"/>
</dbReference>
<dbReference type="PROSITE" id="PS51118">
    <property type="entry name" value="HTH_HXLR"/>
    <property type="match status" value="1"/>
</dbReference>
<gene>
    <name evidence="2" type="ORF">HLB00_06855</name>
</gene>
<evidence type="ECO:0000259" key="1">
    <source>
        <dbReference type="PROSITE" id="PS51118"/>
    </source>
</evidence>
<sequence length="54" mass="5950">ALTEALGKLSTEGIIGKNIISSKPVRVMYYLTDKGKAMIDPLDTIESLNKNRKN</sequence>
<comment type="caution">
    <text evidence="2">The sequence shown here is derived from an EMBL/GenBank/DDBJ whole genome shotgun (WGS) entry which is preliminary data.</text>
</comment>
<dbReference type="InterPro" id="IPR036390">
    <property type="entry name" value="WH_DNA-bd_sf"/>
</dbReference>
<evidence type="ECO:0000313" key="3">
    <source>
        <dbReference type="Proteomes" id="UP000546917"/>
    </source>
</evidence>
<feature type="domain" description="HTH hxlR-type" evidence="1">
    <location>
        <begin position="1"/>
        <end position="54"/>
    </location>
</feature>
<reference evidence="2 3" key="1">
    <citation type="submission" date="2020-05" db="EMBL/GenBank/DDBJ databases">
        <authorList>
            <person name="Zhang R."/>
        </authorList>
    </citation>
    <scope>NUCLEOTIDE SEQUENCE [LARGE SCALE GENOMIC DNA]</scope>
    <source>
        <strain evidence="2 3">DSM 28986</strain>
    </source>
</reference>
<dbReference type="InterPro" id="IPR036388">
    <property type="entry name" value="WH-like_DNA-bd_sf"/>
</dbReference>
<feature type="non-terminal residue" evidence="2">
    <location>
        <position position="1"/>
    </location>
</feature>
<dbReference type="Gene3D" id="1.10.10.10">
    <property type="entry name" value="Winged helix-like DNA-binding domain superfamily/Winged helix DNA-binding domain"/>
    <property type="match status" value="1"/>
</dbReference>
<organism evidence="2 3">
    <name type="scientific">Ferroplasma acidiphilum</name>
    <dbReference type="NCBI Taxonomy" id="74969"/>
    <lineage>
        <taxon>Archaea</taxon>
        <taxon>Methanobacteriati</taxon>
        <taxon>Thermoplasmatota</taxon>
        <taxon>Thermoplasmata</taxon>
        <taxon>Thermoplasmatales</taxon>
        <taxon>Ferroplasmaceae</taxon>
        <taxon>Ferroplasma</taxon>
    </lineage>
</organism>
<proteinExistence type="predicted"/>
<dbReference type="InterPro" id="IPR002577">
    <property type="entry name" value="HTH_HxlR"/>
</dbReference>
<name>A0A7K4FNE7_9ARCH</name>
<dbReference type="AlphaFoldDB" id="A0A7K4FNE7"/>